<reference evidence="2 3" key="1">
    <citation type="submission" date="2018-07" db="EMBL/GenBank/DDBJ databases">
        <title>a novel species of Sphingomonas isolated from the rhizosphere soil of Araceae plant.</title>
        <authorList>
            <person name="Zhiyong W."/>
            <person name="Qinglan Z."/>
            <person name="Zhiwei F."/>
            <person name="Ding X."/>
            <person name="Gejiao W."/>
            <person name="Shixue Z."/>
        </authorList>
    </citation>
    <scope>NUCLEOTIDE SEQUENCE [LARGE SCALE GENOMIC DNA]</scope>
    <source>
        <strain evidence="2 3">WZY 27</strain>
    </source>
</reference>
<dbReference type="InterPro" id="IPR025669">
    <property type="entry name" value="AAA_dom"/>
</dbReference>
<dbReference type="Gene3D" id="3.40.50.300">
    <property type="entry name" value="P-loop containing nucleotide triphosphate hydrolases"/>
    <property type="match status" value="1"/>
</dbReference>
<dbReference type="CDD" id="cd02042">
    <property type="entry name" value="ParAB_family"/>
    <property type="match status" value="1"/>
</dbReference>
<sequence length="248" mass="26905">MSARILAVYSLKGGVGKTTLAVNLAWAAAALSSRRTLLWDLDGQAAASWILGHEVLGSEAQASIRGTADPRRLIRPTAVERLDLLPADPSLHGLDSAFRELDKKKRLARIADGLAGDYDRIVIDCPPGLSDTADQIMRAADLVVVPVIPSALSRRALDAIAAHVARKKGPKVTLAPVFSMVDRRRALHREALERHPEWPSVPMASAFEAMTERRAPLGAFAPRGSTGVEAIHSLWSRVERALVQVRRE</sequence>
<organism evidence="2 3">
    <name type="scientific">Sphingomonas aracearum</name>
    <dbReference type="NCBI Taxonomy" id="2283317"/>
    <lineage>
        <taxon>Bacteria</taxon>
        <taxon>Pseudomonadati</taxon>
        <taxon>Pseudomonadota</taxon>
        <taxon>Alphaproteobacteria</taxon>
        <taxon>Sphingomonadales</taxon>
        <taxon>Sphingomonadaceae</taxon>
        <taxon>Sphingomonas</taxon>
    </lineage>
</organism>
<proteinExistence type="predicted"/>
<name>A0A369VQ99_9SPHN</name>
<evidence type="ECO:0000313" key="3">
    <source>
        <dbReference type="Proteomes" id="UP000253918"/>
    </source>
</evidence>
<dbReference type="Proteomes" id="UP000253918">
    <property type="component" value="Unassembled WGS sequence"/>
</dbReference>
<dbReference type="PANTHER" id="PTHR13696:SF52">
    <property type="entry name" value="PARA FAMILY PROTEIN CT_582"/>
    <property type="match status" value="1"/>
</dbReference>
<dbReference type="RefSeq" id="WP_114688312.1">
    <property type="nucleotide sequence ID" value="NZ_QQNB01000003.1"/>
</dbReference>
<evidence type="ECO:0000313" key="2">
    <source>
        <dbReference type="EMBL" id="RDE04576.1"/>
    </source>
</evidence>
<protein>
    <submittedName>
        <fullName evidence="2">ParA family protein</fullName>
    </submittedName>
</protein>
<feature type="domain" description="AAA" evidence="1">
    <location>
        <begin position="4"/>
        <end position="164"/>
    </location>
</feature>
<dbReference type="OrthoDB" id="9804460at2"/>
<dbReference type="EMBL" id="QQNB01000003">
    <property type="protein sequence ID" value="RDE04576.1"/>
    <property type="molecule type" value="Genomic_DNA"/>
</dbReference>
<dbReference type="Pfam" id="PF13614">
    <property type="entry name" value="AAA_31"/>
    <property type="match status" value="1"/>
</dbReference>
<evidence type="ECO:0000259" key="1">
    <source>
        <dbReference type="Pfam" id="PF13614"/>
    </source>
</evidence>
<dbReference type="SUPFAM" id="SSF52540">
    <property type="entry name" value="P-loop containing nucleoside triphosphate hydrolases"/>
    <property type="match status" value="1"/>
</dbReference>
<comment type="caution">
    <text evidence="2">The sequence shown here is derived from an EMBL/GenBank/DDBJ whole genome shotgun (WGS) entry which is preliminary data.</text>
</comment>
<dbReference type="AlphaFoldDB" id="A0A369VQ99"/>
<gene>
    <name evidence="2" type="ORF">DVW87_13315</name>
</gene>
<keyword evidence="3" id="KW-1185">Reference proteome</keyword>
<accession>A0A369VQ99</accession>
<dbReference type="InterPro" id="IPR027417">
    <property type="entry name" value="P-loop_NTPase"/>
</dbReference>
<dbReference type="InterPro" id="IPR050678">
    <property type="entry name" value="DNA_Partitioning_ATPase"/>
</dbReference>
<dbReference type="PANTHER" id="PTHR13696">
    <property type="entry name" value="P-LOOP CONTAINING NUCLEOSIDE TRIPHOSPHATE HYDROLASE"/>
    <property type="match status" value="1"/>
</dbReference>